<name>A0A9W4USJ6_9PLEO</name>
<accession>A0A9W4USJ6</accession>
<dbReference type="Proteomes" id="UP001152607">
    <property type="component" value="Unassembled WGS sequence"/>
</dbReference>
<dbReference type="AlphaFoldDB" id="A0A9W4USJ6"/>
<dbReference type="Gene3D" id="3.40.50.300">
    <property type="entry name" value="P-loop containing nucleotide triphosphate hydrolases"/>
    <property type="match status" value="1"/>
</dbReference>
<protein>
    <submittedName>
        <fullName evidence="1">Uncharacterized protein</fullName>
    </submittedName>
</protein>
<dbReference type="OrthoDB" id="347435at2759"/>
<reference evidence="1" key="1">
    <citation type="submission" date="2023-01" db="EMBL/GenBank/DDBJ databases">
        <authorList>
            <person name="Van Ghelder C."/>
            <person name="Rancurel C."/>
        </authorList>
    </citation>
    <scope>NUCLEOTIDE SEQUENCE</scope>
    <source>
        <strain evidence="1">CNCM I-4278</strain>
    </source>
</reference>
<comment type="caution">
    <text evidence="1">The sequence shown here is derived from an EMBL/GenBank/DDBJ whole genome shotgun (WGS) entry which is preliminary data.</text>
</comment>
<dbReference type="EMBL" id="CAOQHR010000011">
    <property type="protein sequence ID" value="CAI6340694.1"/>
    <property type="molecule type" value="Genomic_DNA"/>
</dbReference>
<dbReference type="SUPFAM" id="SSF52540">
    <property type="entry name" value="P-loop containing nucleoside triphosphate hydrolases"/>
    <property type="match status" value="1"/>
</dbReference>
<gene>
    <name evidence="1" type="ORF">PDIGIT_LOCUS13878</name>
</gene>
<keyword evidence="2" id="KW-1185">Reference proteome</keyword>
<organism evidence="1 2">
    <name type="scientific">Periconia digitata</name>
    <dbReference type="NCBI Taxonomy" id="1303443"/>
    <lineage>
        <taxon>Eukaryota</taxon>
        <taxon>Fungi</taxon>
        <taxon>Dikarya</taxon>
        <taxon>Ascomycota</taxon>
        <taxon>Pezizomycotina</taxon>
        <taxon>Dothideomycetes</taxon>
        <taxon>Pleosporomycetidae</taxon>
        <taxon>Pleosporales</taxon>
        <taxon>Massarineae</taxon>
        <taxon>Periconiaceae</taxon>
        <taxon>Periconia</taxon>
    </lineage>
</organism>
<sequence length="94" mass="10513">MSFLDSSVRQILELLVPEFQVHKQQNSHPIVLGITGLQGSGKSTWAAGIFDMLISQHGLHAITVSLDDNLILRRNQNPENKLYRVRGQPGTHDQ</sequence>
<dbReference type="InterPro" id="IPR027417">
    <property type="entry name" value="P-loop_NTPase"/>
</dbReference>
<evidence type="ECO:0000313" key="2">
    <source>
        <dbReference type="Proteomes" id="UP001152607"/>
    </source>
</evidence>
<evidence type="ECO:0000313" key="1">
    <source>
        <dbReference type="EMBL" id="CAI6340694.1"/>
    </source>
</evidence>
<proteinExistence type="predicted"/>